<name>A0A558B5Q6_9GAMM</name>
<dbReference type="AlphaFoldDB" id="A0A558B5Q6"/>
<dbReference type="Proteomes" id="UP000319142">
    <property type="component" value="Unassembled WGS sequence"/>
</dbReference>
<dbReference type="CDD" id="cd01948">
    <property type="entry name" value="EAL"/>
    <property type="match status" value="1"/>
</dbReference>
<dbReference type="PANTHER" id="PTHR33121">
    <property type="entry name" value="CYCLIC DI-GMP PHOSPHODIESTERASE PDEF"/>
    <property type="match status" value="1"/>
</dbReference>
<feature type="domain" description="EAL" evidence="1">
    <location>
        <begin position="1"/>
        <end position="77"/>
    </location>
</feature>
<evidence type="ECO:0000313" key="3">
    <source>
        <dbReference type="Proteomes" id="UP000319142"/>
    </source>
</evidence>
<dbReference type="GO" id="GO:0071111">
    <property type="term" value="F:cyclic-guanylate-specific phosphodiesterase activity"/>
    <property type="evidence" value="ECO:0007669"/>
    <property type="project" value="InterPro"/>
</dbReference>
<evidence type="ECO:0000313" key="2">
    <source>
        <dbReference type="EMBL" id="TVT31802.1"/>
    </source>
</evidence>
<sequence>MDRSFVQKTLSDRRMAAIVQGVITMAHHMDMIVVAEGIETREQQDDLARRNCDMLQGYLFARPMPLAELSKLPELLPVASSD</sequence>
<dbReference type="InterPro" id="IPR001633">
    <property type="entry name" value="EAL_dom"/>
</dbReference>
<evidence type="ECO:0000259" key="1">
    <source>
        <dbReference type="PROSITE" id="PS50883"/>
    </source>
</evidence>
<organism evidence="2 3">
    <name type="scientific">Marinobacter vinifirmus</name>
    <dbReference type="NCBI Taxonomy" id="355591"/>
    <lineage>
        <taxon>Bacteria</taxon>
        <taxon>Pseudomonadati</taxon>
        <taxon>Pseudomonadota</taxon>
        <taxon>Gammaproteobacteria</taxon>
        <taxon>Pseudomonadales</taxon>
        <taxon>Marinobacteraceae</taxon>
        <taxon>Marinobacter</taxon>
    </lineage>
</organism>
<dbReference type="RefSeq" id="WP_200861355.1">
    <property type="nucleotide sequence ID" value="NZ_VMRX01000037.1"/>
</dbReference>
<gene>
    <name evidence="2" type="ORF">FHK81_13670</name>
</gene>
<accession>A0A558B5Q6</accession>
<dbReference type="EMBL" id="VMRX01000037">
    <property type="protein sequence ID" value="TVT31802.1"/>
    <property type="molecule type" value="Genomic_DNA"/>
</dbReference>
<reference evidence="2 3" key="1">
    <citation type="submission" date="2019-07" db="EMBL/GenBank/DDBJ databases">
        <title>The pathways for chlorine oxyanion respiration interact through the shared metabolite chlorate.</title>
        <authorList>
            <person name="Barnum T.P."/>
            <person name="Cheng Y."/>
            <person name="Hill K.A."/>
            <person name="Lucas L.N."/>
            <person name="Carlson H.K."/>
            <person name="Coates J.D."/>
        </authorList>
    </citation>
    <scope>NUCLEOTIDE SEQUENCE [LARGE SCALE GENOMIC DNA]</scope>
    <source>
        <strain evidence="2">UCB</strain>
    </source>
</reference>
<comment type="caution">
    <text evidence="2">The sequence shown here is derived from an EMBL/GenBank/DDBJ whole genome shotgun (WGS) entry which is preliminary data.</text>
</comment>
<dbReference type="PANTHER" id="PTHR33121:SF79">
    <property type="entry name" value="CYCLIC DI-GMP PHOSPHODIESTERASE PDED-RELATED"/>
    <property type="match status" value="1"/>
</dbReference>
<dbReference type="SUPFAM" id="SSF141868">
    <property type="entry name" value="EAL domain-like"/>
    <property type="match status" value="1"/>
</dbReference>
<dbReference type="InterPro" id="IPR050706">
    <property type="entry name" value="Cyclic-di-GMP_PDE-like"/>
</dbReference>
<dbReference type="PROSITE" id="PS50883">
    <property type="entry name" value="EAL"/>
    <property type="match status" value="1"/>
</dbReference>
<protein>
    <submittedName>
        <fullName evidence="2">EAL domain-containing protein</fullName>
    </submittedName>
</protein>
<dbReference type="InterPro" id="IPR035919">
    <property type="entry name" value="EAL_sf"/>
</dbReference>
<dbReference type="Pfam" id="PF00563">
    <property type="entry name" value="EAL"/>
    <property type="match status" value="1"/>
</dbReference>
<proteinExistence type="predicted"/>
<dbReference type="Gene3D" id="3.20.20.450">
    <property type="entry name" value="EAL domain"/>
    <property type="match status" value="1"/>
</dbReference>